<name>A0ABC9NE43_BACUC</name>
<dbReference type="Proteomes" id="UP000004110">
    <property type="component" value="Unassembled WGS sequence"/>
</dbReference>
<dbReference type="EMBL" id="AAYH02000040">
    <property type="protein sequence ID" value="EDO55012.1"/>
    <property type="molecule type" value="Genomic_DNA"/>
</dbReference>
<feature type="region of interest" description="Disordered" evidence="1">
    <location>
        <begin position="1"/>
        <end position="30"/>
    </location>
</feature>
<gene>
    <name evidence="2" type="ORF">BACUNI_01535</name>
</gene>
<organism evidence="2 3">
    <name type="scientific">Bacteroides uniformis (strain ATCC 8492 / DSM 6597 / CCUG 4942 / CIP 103695 / JCM 5828 / KCTC 5204 / NCTC 13054 / VPI 0061)</name>
    <dbReference type="NCBI Taxonomy" id="411479"/>
    <lineage>
        <taxon>Bacteria</taxon>
        <taxon>Pseudomonadati</taxon>
        <taxon>Bacteroidota</taxon>
        <taxon>Bacteroidia</taxon>
        <taxon>Bacteroidales</taxon>
        <taxon>Bacteroidaceae</taxon>
        <taxon>Bacteroides</taxon>
    </lineage>
</organism>
<proteinExistence type="predicted"/>
<comment type="caution">
    <text evidence="2">The sequence shown here is derived from an EMBL/GenBank/DDBJ whole genome shotgun (WGS) entry which is preliminary data.</text>
</comment>
<reference evidence="2" key="1">
    <citation type="submission" date="2007-06" db="EMBL/GenBank/DDBJ databases">
        <authorList>
            <person name="Fulton L."/>
            <person name="Clifton S."/>
            <person name="Fulton B."/>
            <person name="Xu J."/>
            <person name="Minx P."/>
            <person name="Pepin K.H."/>
            <person name="Johnson M."/>
            <person name="Thiruvilangam P."/>
            <person name="Bhonagiri V."/>
            <person name="Nash W.E."/>
            <person name="Mardis E.R."/>
            <person name="Wilson R.K."/>
        </authorList>
    </citation>
    <scope>NUCLEOTIDE SEQUENCE [LARGE SCALE GENOMIC DNA]</scope>
    <source>
        <strain evidence="2">ATCC 8492</strain>
    </source>
</reference>
<accession>A0ABC9NE43</accession>
<protein>
    <submittedName>
        <fullName evidence="2">Uncharacterized protein</fullName>
    </submittedName>
</protein>
<evidence type="ECO:0000313" key="3">
    <source>
        <dbReference type="Proteomes" id="UP000004110"/>
    </source>
</evidence>
<evidence type="ECO:0000256" key="1">
    <source>
        <dbReference type="SAM" id="MobiDB-lite"/>
    </source>
</evidence>
<keyword evidence="3" id="KW-1185">Reference proteome</keyword>
<sequence>MLQNTTRRCGDFAAKRSPDLADDKTGQLPSQRNLCQFPEVGV</sequence>
<evidence type="ECO:0000313" key="2">
    <source>
        <dbReference type="EMBL" id="EDO55012.1"/>
    </source>
</evidence>
<dbReference type="AlphaFoldDB" id="A0ABC9NE43"/>
<reference evidence="2" key="2">
    <citation type="submission" date="2013-11" db="EMBL/GenBank/DDBJ databases">
        <title>Draft genome sequence of Bacteroides uniformis (ATCC 8492).</title>
        <authorList>
            <person name="Sudarsanam P."/>
            <person name="Ley R."/>
            <person name="Guruge J."/>
            <person name="Turnbaugh P.J."/>
            <person name="Mahowald M."/>
            <person name="Liep D."/>
            <person name="Gordon J."/>
        </authorList>
    </citation>
    <scope>NUCLEOTIDE SEQUENCE</scope>
    <source>
        <strain evidence="2">ATCC 8492</strain>
    </source>
</reference>
<feature type="compositionally biased region" description="Basic and acidic residues" evidence="1">
    <location>
        <begin position="8"/>
        <end position="25"/>
    </location>
</feature>